<evidence type="ECO:0000313" key="3">
    <source>
        <dbReference type="Proteomes" id="UP001196413"/>
    </source>
</evidence>
<feature type="region of interest" description="Disordered" evidence="1">
    <location>
        <begin position="46"/>
        <end position="77"/>
    </location>
</feature>
<keyword evidence="3" id="KW-1185">Reference proteome</keyword>
<dbReference type="AlphaFoldDB" id="A0AAD5MUV0"/>
<comment type="caution">
    <text evidence="2">The sequence shown here is derived from an EMBL/GenBank/DDBJ whole genome shotgun (WGS) entry which is preliminary data.</text>
</comment>
<protein>
    <submittedName>
        <fullName evidence="2">Uncharacterized protein</fullName>
    </submittedName>
</protein>
<reference evidence="2" key="1">
    <citation type="submission" date="2021-06" db="EMBL/GenBank/DDBJ databases">
        <title>Parelaphostrongylus tenuis whole genome reference sequence.</title>
        <authorList>
            <person name="Garwood T.J."/>
            <person name="Larsen P.A."/>
            <person name="Fountain-Jones N.M."/>
            <person name="Garbe J.R."/>
            <person name="Macchietto M.G."/>
            <person name="Kania S.A."/>
            <person name="Gerhold R.W."/>
            <person name="Richards J.E."/>
            <person name="Wolf T.M."/>
        </authorList>
    </citation>
    <scope>NUCLEOTIDE SEQUENCE</scope>
    <source>
        <strain evidence="2">MNPRO001-30</strain>
        <tissue evidence="2">Meninges</tissue>
    </source>
</reference>
<proteinExistence type="predicted"/>
<gene>
    <name evidence="2" type="ORF">KIN20_013685</name>
</gene>
<organism evidence="2 3">
    <name type="scientific">Parelaphostrongylus tenuis</name>
    <name type="common">Meningeal worm</name>
    <dbReference type="NCBI Taxonomy" id="148309"/>
    <lineage>
        <taxon>Eukaryota</taxon>
        <taxon>Metazoa</taxon>
        <taxon>Ecdysozoa</taxon>
        <taxon>Nematoda</taxon>
        <taxon>Chromadorea</taxon>
        <taxon>Rhabditida</taxon>
        <taxon>Rhabditina</taxon>
        <taxon>Rhabditomorpha</taxon>
        <taxon>Strongyloidea</taxon>
        <taxon>Metastrongylidae</taxon>
        <taxon>Parelaphostrongylus</taxon>
    </lineage>
</organism>
<accession>A0AAD5MUV0</accession>
<name>A0AAD5MUV0_PARTN</name>
<feature type="compositionally biased region" description="Polar residues" evidence="1">
    <location>
        <begin position="60"/>
        <end position="77"/>
    </location>
</feature>
<sequence length="77" mass="8884">MAYADTDRASRLVGRLSQILLRHEHLFDEFLDNLQRQRVETPVHHVQEGGVPNHVRQHSVRQPTNTQVLNKATPNPL</sequence>
<evidence type="ECO:0000256" key="1">
    <source>
        <dbReference type="SAM" id="MobiDB-lite"/>
    </source>
</evidence>
<evidence type="ECO:0000313" key="2">
    <source>
        <dbReference type="EMBL" id="KAJ1356061.1"/>
    </source>
</evidence>
<dbReference type="Proteomes" id="UP001196413">
    <property type="component" value="Unassembled WGS sequence"/>
</dbReference>
<dbReference type="EMBL" id="JAHQIW010002671">
    <property type="protein sequence ID" value="KAJ1356061.1"/>
    <property type="molecule type" value="Genomic_DNA"/>
</dbReference>